<dbReference type="SUPFAM" id="SSF53639">
    <property type="entry name" value="AraD/HMP-PK domain-like"/>
    <property type="match status" value="1"/>
</dbReference>
<evidence type="ECO:0000259" key="1">
    <source>
        <dbReference type="SMART" id="SM01007"/>
    </source>
</evidence>
<feature type="domain" description="Class II aldolase/adducin N-terminal" evidence="1">
    <location>
        <begin position="4"/>
        <end position="190"/>
    </location>
</feature>
<accession>A0ABV6EPG1</accession>
<name>A0ABV6EPG1_9BRAD</name>
<evidence type="ECO:0000313" key="3">
    <source>
        <dbReference type="Proteomes" id="UP001589775"/>
    </source>
</evidence>
<dbReference type="EMBL" id="JBHLWM010000001">
    <property type="protein sequence ID" value="MFC0240118.1"/>
    <property type="molecule type" value="Genomic_DNA"/>
</dbReference>
<protein>
    <submittedName>
        <fullName evidence="2">Class II aldolase/adducin family protein</fullName>
    </submittedName>
</protein>
<dbReference type="Gene3D" id="3.40.225.10">
    <property type="entry name" value="Class II aldolase/adducin N-terminal domain"/>
    <property type="match status" value="1"/>
</dbReference>
<sequence>MRTAINGLSASLGKNPSLVQGPGGNVSWKDGARLHVKASGTWLADALDRDIFVSLSLPDVHARMARGEYAFAVDGGPGQSLRASIETALHALLPHRVVVHVHPVDVIARSVREGAQAAFASLMEGLDWVWIDYAKPGEPLARAMQRASDAMGRAPDVWVLANHGLVVGADDPERAWRVVEEIGSRVAVAPRRAPLQPNLERLRPWLDAGYRLPREPIAHALALDPLATETAQSRWVLYPDQAVFLGGAGLFDPGEGPDARQVHPLGPVVIVPDAGVVVADGVNPACEAMLVCYSEVLLRCGSAEDIVSLTDDEISEIVNWDAEAFRRQIAR</sequence>
<evidence type="ECO:0000313" key="2">
    <source>
        <dbReference type="EMBL" id="MFC0240118.1"/>
    </source>
</evidence>
<dbReference type="SMART" id="SM01007">
    <property type="entry name" value="Aldolase_II"/>
    <property type="match status" value="1"/>
</dbReference>
<dbReference type="InterPro" id="IPR001303">
    <property type="entry name" value="Aldolase_II/adducin_N"/>
</dbReference>
<gene>
    <name evidence="2" type="ORF">ACFFJ6_06545</name>
</gene>
<proteinExistence type="predicted"/>
<comment type="caution">
    <text evidence="2">The sequence shown here is derived from an EMBL/GenBank/DDBJ whole genome shotgun (WGS) entry which is preliminary data.</text>
</comment>
<keyword evidence="3" id="KW-1185">Reference proteome</keyword>
<dbReference type="Proteomes" id="UP001589775">
    <property type="component" value="Unassembled WGS sequence"/>
</dbReference>
<dbReference type="InterPro" id="IPR036409">
    <property type="entry name" value="Aldolase_II/adducin_N_sf"/>
</dbReference>
<dbReference type="Pfam" id="PF00596">
    <property type="entry name" value="Aldolase_II"/>
    <property type="match status" value="1"/>
</dbReference>
<organism evidence="2 3">
    <name type="scientific">Rhodopseudomonas telluris</name>
    <dbReference type="NCBI Taxonomy" id="644215"/>
    <lineage>
        <taxon>Bacteria</taxon>
        <taxon>Pseudomonadati</taxon>
        <taxon>Pseudomonadota</taxon>
        <taxon>Alphaproteobacteria</taxon>
        <taxon>Hyphomicrobiales</taxon>
        <taxon>Nitrobacteraceae</taxon>
        <taxon>Rhodopseudomonas</taxon>
    </lineage>
</organism>
<reference evidence="2 3" key="1">
    <citation type="submission" date="2024-09" db="EMBL/GenBank/DDBJ databases">
        <authorList>
            <person name="Sun Q."/>
            <person name="Mori K."/>
        </authorList>
    </citation>
    <scope>NUCLEOTIDE SEQUENCE [LARGE SCALE GENOMIC DNA]</scope>
    <source>
        <strain evidence="2 3">KCTC 23279</strain>
    </source>
</reference>
<dbReference type="RefSeq" id="WP_378385571.1">
    <property type="nucleotide sequence ID" value="NZ_JBHLWM010000001.1"/>
</dbReference>